<dbReference type="SUPFAM" id="SSF53850">
    <property type="entry name" value="Periplasmic binding protein-like II"/>
    <property type="match status" value="1"/>
</dbReference>
<protein>
    <recommendedName>
        <fullName evidence="4">Chorismate dehydratase</fullName>
        <ecNumber evidence="4">4.2.1.151</ecNumber>
    </recommendedName>
    <alternativeName>
        <fullName evidence="4">Menaquinone biosynthetic enzyme MqnA</fullName>
    </alternativeName>
</protein>
<dbReference type="Proteomes" id="UP000321827">
    <property type="component" value="Unassembled WGS sequence"/>
</dbReference>
<dbReference type="Gene3D" id="3.40.190.10">
    <property type="entry name" value="Periplasmic binding protein-like II"/>
    <property type="match status" value="2"/>
</dbReference>
<evidence type="ECO:0000256" key="1">
    <source>
        <dbReference type="ARBA" id="ARBA00004863"/>
    </source>
</evidence>
<evidence type="ECO:0000313" key="5">
    <source>
        <dbReference type="EMBL" id="GEM89033.1"/>
    </source>
</evidence>
<reference evidence="5 6" key="1">
    <citation type="submission" date="2019-07" db="EMBL/GenBank/DDBJ databases">
        <title>Whole genome shotgun sequence of Oceanithermus desulfurans NBRC 100063.</title>
        <authorList>
            <person name="Hosoyama A."/>
            <person name="Uohara A."/>
            <person name="Ohji S."/>
            <person name="Ichikawa N."/>
        </authorList>
    </citation>
    <scope>NUCLEOTIDE SEQUENCE [LARGE SCALE GENOMIC DNA]</scope>
    <source>
        <strain evidence="5 6">NBRC 100063</strain>
    </source>
</reference>
<dbReference type="OrthoDB" id="9810112at2"/>
<keyword evidence="2 4" id="KW-0474">Menaquinone biosynthesis</keyword>
<gene>
    <name evidence="4 5" type="primary">mqnA</name>
    <name evidence="5" type="ORF">ODE01S_04670</name>
</gene>
<dbReference type="EMBL" id="BJXN01000002">
    <property type="protein sequence ID" value="GEM89033.1"/>
    <property type="molecule type" value="Genomic_DNA"/>
</dbReference>
<dbReference type="InterPro" id="IPR003773">
    <property type="entry name" value="Menaquinone_biosynth"/>
</dbReference>
<comment type="pathway">
    <text evidence="1 4">Quinol/quinone metabolism; menaquinone biosynthesis.</text>
</comment>
<organism evidence="5 6">
    <name type="scientific">Oceanithermus desulfurans NBRC 100063</name>
    <dbReference type="NCBI Taxonomy" id="1227550"/>
    <lineage>
        <taxon>Bacteria</taxon>
        <taxon>Thermotogati</taxon>
        <taxon>Deinococcota</taxon>
        <taxon>Deinococci</taxon>
        <taxon>Thermales</taxon>
        <taxon>Thermaceae</taxon>
        <taxon>Oceanithermus</taxon>
    </lineage>
</organism>
<proteinExistence type="inferred from homology"/>
<dbReference type="Pfam" id="PF02621">
    <property type="entry name" value="VitK2_biosynth"/>
    <property type="match status" value="1"/>
</dbReference>
<dbReference type="PANTHER" id="PTHR37690:SF1">
    <property type="entry name" value="CHORISMATE DEHYDRATASE"/>
    <property type="match status" value="1"/>
</dbReference>
<comment type="catalytic activity">
    <reaction evidence="4">
        <text>chorismate = 3-[(1-carboxyvinyl)-oxy]benzoate + H2O</text>
        <dbReference type="Rhea" id="RHEA:40051"/>
        <dbReference type="ChEBI" id="CHEBI:15377"/>
        <dbReference type="ChEBI" id="CHEBI:29748"/>
        <dbReference type="ChEBI" id="CHEBI:76981"/>
        <dbReference type="EC" id="4.2.1.151"/>
    </reaction>
</comment>
<comment type="function">
    <text evidence="4">Catalyzes the dehydration of chorismate into 3-[(1-carboxyvinyl)oxy]benzoate, a step in the biosynthesis of menaquinone (MK, vitamin K2).</text>
</comment>
<dbReference type="HAMAP" id="MF_00995">
    <property type="entry name" value="MqnA"/>
    <property type="match status" value="1"/>
</dbReference>
<dbReference type="CDD" id="cd13634">
    <property type="entry name" value="PBP2_Sco4506"/>
    <property type="match status" value="1"/>
</dbReference>
<dbReference type="EC" id="4.2.1.151" evidence="4"/>
<evidence type="ECO:0000256" key="4">
    <source>
        <dbReference type="HAMAP-Rule" id="MF_00995"/>
    </source>
</evidence>
<dbReference type="InterPro" id="IPR030868">
    <property type="entry name" value="MqnA"/>
</dbReference>
<evidence type="ECO:0000313" key="6">
    <source>
        <dbReference type="Proteomes" id="UP000321827"/>
    </source>
</evidence>
<accession>A0A511RHA8</accession>
<evidence type="ECO:0000256" key="3">
    <source>
        <dbReference type="ARBA" id="ARBA00023239"/>
    </source>
</evidence>
<comment type="similarity">
    <text evidence="4">Belongs to the MqnA/MqnD family. MqnA subfamily.</text>
</comment>
<dbReference type="PANTHER" id="PTHR37690">
    <property type="entry name" value="CHORISMATE DEHYDRATASE"/>
    <property type="match status" value="1"/>
</dbReference>
<dbReference type="GO" id="GO:0009234">
    <property type="term" value="P:menaquinone biosynthetic process"/>
    <property type="evidence" value="ECO:0007669"/>
    <property type="project" value="UniProtKB-UniRule"/>
</dbReference>
<name>A0A511RHA8_9DEIN</name>
<evidence type="ECO:0000256" key="2">
    <source>
        <dbReference type="ARBA" id="ARBA00022428"/>
    </source>
</evidence>
<dbReference type="UniPathway" id="UPA00079"/>
<keyword evidence="3 4" id="KW-0456">Lyase</keyword>
<comment type="caution">
    <text evidence="5">The sequence shown here is derived from an EMBL/GenBank/DDBJ whole genome shotgun (WGS) entry which is preliminary data.</text>
</comment>
<dbReference type="GO" id="GO:0016836">
    <property type="term" value="F:hydro-lyase activity"/>
    <property type="evidence" value="ECO:0007669"/>
    <property type="project" value="UniProtKB-UniRule"/>
</dbReference>
<sequence length="271" mass="30021">MPYRIGLPHYANTAPLVHFLEAPRGVELRFGVPTELNRWLAEGEVDLSLVSSQFYLEARGALRALPDFSVAVLGAVYSVNLFHKRPWDELRRIAITSESATSVRLLAHLLERSGVPAELEPAPVGLEGLESYDGVLLIGDRALTAYAGLLEHTPASVHDLPRRPGGHYVTDLAMQWFRATRLPFVFALWATRAGEQPPPEVVALLRRARREGLGRLGEVAAAESARLGIPAPLLQHYLWNFRYHLEPPDRLGLATFAEAVGLLGPEEYWSV</sequence>
<dbReference type="AlphaFoldDB" id="A0A511RHA8"/>
<dbReference type="RefSeq" id="WP_147145417.1">
    <property type="nucleotide sequence ID" value="NZ_BJXN01000002.1"/>
</dbReference>